<organism evidence="2 3">
    <name type="scientific">Cupriavidus campinensis</name>
    <dbReference type="NCBI Taxonomy" id="151783"/>
    <lineage>
        <taxon>Bacteria</taxon>
        <taxon>Pseudomonadati</taxon>
        <taxon>Pseudomonadota</taxon>
        <taxon>Betaproteobacteria</taxon>
        <taxon>Burkholderiales</taxon>
        <taxon>Burkholderiaceae</taxon>
        <taxon>Cupriavidus</taxon>
    </lineage>
</organism>
<dbReference type="EMBL" id="VCIZ01000024">
    <property type="protein sequence ID" value="TSP09563.1"/>
    <property type="molecule type" value="Genomic_DNA"/>
</dbReference>
<sequence>MAGMKSAVPPFSGHPAMPAAPPLPVPTRPACAHCLALAEDPRRREPHACLALRNTAPHVSASAAGVPFSMLSFTCRECGTAWRLYDRANELFVSWVPEHPLVR</sequence>
<feature type="region of interest" description="Disordered" evidence="1">
    <location>
        <begin position="1"/>
        <end position="20"/>
    </location>
</feature>
<reference evidence="2 3" key="1">
    <citation type="submission" date="2019-05" db="EMBL/GenBank/DDBJ databases">
        <title>Whole genome sequence analysis of Cupriavidus campinensis S14E4C strain.</title>
        <authorList>
            <person name="Abbaszade G."/>
            <person name="Szabo A."/>
            <person name="Toumi M."/>
            <person name="Toth E."/>
        </authorList>
    </citation>
    <scope>NUCLEOTIDE SEQUENCE [LARGE SCALE GENOMIC DNA]</scope>
    <source>
        <strain evidence="2 3">S14E4C</strain>
    </source>
</reference>
<proteinExistence type="predicted"/>
<dbReference type="Proteomes" id="UP000318943">
    <property type="component" value="Unassembled WGS sequence"/>
</dbReference>
<accession>A0ABY3EFR0</accession>
<comment type="caution">
    <text evidence="2">The sequence shown here is derived from an EMBL/GenBank/DDBJ whole genome shotgun (WGS) entry which is preliminary data.</text>
</comment>
<name>A0ABY3EFR0_9BURK</name>
<evidence type="ECO:0000313" key="3">
    <source>
        <dbReference type="Proteomes" id="UP000318943"/>
    </source>
</evidence>
<protein>
    <submittedName>
        <fullName evidence="2">Uncharacterized protein</fullName>
    </submittedName>
</protein>
<keyword evidence="3" id="KW-1185">Reference proteome</keyword>
<evidence type="ECO:0000256" key="1">
    <source>
        <dbReference type="SAM" id="MobiDB-lite"/>
    </source>
</evidence>
<evidence type="ECO:0000313" key="2">
    <source>
        <dbReference type="EMBL" id="TSP09563.1"/>
    </source>
</evidence>
<gene>
    <name evidence="2" type="ORF">FGG12_26795</name>
</gene>